<evidence type="ECO:0000313" key="12">
    <source>
        <dbReference type="EMBL" id="BAD25606.1"/>
    </source>
</evidence>
<dbReference type="GO" id="GO:0016020">
    <property type="term" value="C:membrane"/>
    <property type="evidence" value="ECO:0007669"/>
    <property type="project" value="UniProtKB-SubCell"/>
</dbReference>
<organism evidence="12 13">
    <name type="scientific">Oryza sativa subsp. japonica</name>
    <name type="common">Rice</name>
    <dbReference type="NCBI Taxonomy" id="39947"/>
    <lineage>
        <taxon>Eukaryota</taxon>
        <taxon>Viridiplantae</taxon>
        <taxon>Streptophyta</taxon>
        <taxon>Embryophyta</taxon>
        <taxon>Tracheophyta</taxon>
        <taxon>Spermatophyta</taxon>
        <taxon>Magnoliopsida</taxon>
        <taxon>Liliopsida</taxon>
        <taxon>Poales</taxon>
        <taxon>Poaceae</taxon>
        <taxon>BOP clade</taxon>
        <taxon>Oryzoideae</taxon>
        <taxon>Oryzeae</taxon>
        <taxon>Oryzinae</taxon>
        <taxon>Oryza</taxon>
        <taxon>Oryza sativa</taxon>
    </lineage>
</organism>
<protein>
    <submittedName>
        <fullName evidence="12">Receptor-type protein kinase LRK1-like</fullName>
    </submittedName>
</protein>
<name>Q6H6P3_ORYSJ</name>
<dbReference type="GO" id="GO:0016301">
    <property type="term" value="F:kinase activity"/>
    <property type="evidence" value="ECO:0007669"/>
    <property type="project" value="UniProtKB-KW"/>
</dbReference>
<evidence type="ECO:0000256" key="9">
    <source>
        <dbReference type="SAM" id="MobiDB-lite"/>
    </source>
</evidence>
<dbReference type="Proteomes" id="UP000000763">
    <property type="component" value="Chromosome 2"/>
</dbReference>
<proteinExistence type="predicted"/>
<evidence type="ECO:0000256" key="2">
    <source>
        <dbReference type="ARBA" id="ARBA00022692"/>
    </source>
</evidence>
<keyword evidence="8" id="KW-0472">Membrane</keyword>
<dbReference type="Gene3D" id="3.30.200.20">
    <property type="entry name" value="Phosphorylase Kinase, domain 1"/>
    <property type="match status" value="1"/>
</dbReference>
<reference evidence="11" key="1">
    <citation type="submission" date="2002-02" db="EMBL/GenBank/DDBJ databases">
        <title>Oryza sativa nipponbare(GA3) genomic DNA, chromosome 2, PAC clone:P0476H10.</title>
        <authorList>
            <person name="Sasaki T."/>
            <person name="Matsumoto T."/>
            <person name="Yamamoto K."/>
        </authorList>
    </citation>
    <scope>NUCLEOTIDE SEQUENCE</scope>
</reference>
<feature type="domain" description="Legume lectin" evidence="10">
    <location>
        <begin position="8"/>
        <end position="75"/>
    </location>
</feature>
<dbReference type="GO" id="GO:0030246">
    <property type="term" value="F:carbohydrate binding"/>
    <property type="evidence" value="ECO:0007669"/>
    <property type="project" value="UniProtKB-KW"/>
</dbReference>
<dbReference type="SUPFAM" id="SSF49899">
    <property type="entry name" value="Concanavalin A-like lectins/glucanases"/>
    <property type="match status" value="1"/>
</dbReference>
<keyword evidence="4" id="KW-0430">Lectin</keyword>
<evidence type="ECO:0000256" key="8">
    <source>
        <dbReference type="ARBA" id="ARBA00023136"/>
    </source>
</evidence>
<dbReference type="Gene3D" id="2.60.120.200">
    <property type="match status" value="1"/>
</dbReference>
<evidence type="ECO:0000256" key="4">
    <source>
        <dbReference type="ARBA" id="ARBA00022734"/>
    </source>
</evidence>
<evidence type="ECO:0000259" key="10">
    <source>
        <dbReference type="Pfam" id="PF00139"/>
    </source>
</evidence>
<keyword evidence="12" id="KW-0675">Receptor</keyword>
<evidence type="ECO:0000256" key="3">
    <source>
        <dbReference type="ARBA" id="ARBA00022729"/>
    </source>
</evidence>
<keyword evidence="7" id="KW-1133">Transmembrane helix</keyword>
<dbReference type="PANTHER" id="PTHR27007">
    <property type="match status" value="1"/>
</dbReference>
<keyword evidence="2" id="KW-0812">Transmembrane</keyword>
<reference evidence="13" key="4">
    <citation type="journal article" date="2008" name="Nucleic Acids Res.">
        <title>The rice annotation project database (RAP-DB): 2008 update.</title>
        <authorList>
            <consortium name="The rice annotation project (RAP)"/>
        </authorList>
    </citation>
    <scope>GENOME REANNOTATION</scope>
    <source>
        <strain evidence="13">cv. Nipponbare</strain>
    </source>
</reference>
<keyword evidence="5" id="KW-0547">Nucleotide-binding</keyword>
<dbReference type="GO" id="GO:0005524">
    <property type="term" value="F:ATP binding"/>
    <property type="evidence" value="ECO:0007669"/>
    <property type="project" value="UniProtKB-KW"/>
</dbReference>
<dbReference type="Pfam" id="PF00139">
    <property type="entry name" value="Lectin_legB"/>
    <property type="match status" value="1"/>
</dbReference>
<gene>
    <name evidence="12" type="ORF">P0475F05.23</name>
    <name evidence="11" type="ORF">P0476H10.7</name>
</gene>
<dbReference type="EMBL" id="AP004790">
    <property type="protein sequence ID" value="BAD25423.1"/>
    <property type="molecule type" value="Genomic_DNA"/>
</dbReference>
<reference evidence="13" key="3">
    <citation type="journal article" date="2005" name="Nature">
        <title>The map-based sequence of the rice genome.</title>
        <authorList>
            <consortium name="International rice genome sequencing project (IRGSP)"/>
            <person name="Matsumoto T."/>
            <person name="Wu J."/>
            <person name="Kanamori H."/>
            <person name="Katayose Y."/>
            <person name="Fujisawa M."/>
            <person name="Namiki N."/>
            <person name="Mizuno H."/>
            <person name="Yamamoto K."/>
            <person name="Antonio B.A."/>
            <person name="Baba T."/>
            <person name="Sakata K."/>
            <person name="Nagamura Y."/>
            <person name="Aoki H."/>
            <person name="Arikawa K."/>
            <person name="Arita K."/>
            <person name="Bito T."/>
            <person name="Chiden Y."/>
            <person name="Fujitsuka N."/>
            <person name="Fukunaka R."/>
            <person name="Hamada M."/>
            <person name="Harada C."/>
            <person name="Hayashi A."/>
            <person name="Hijishita S."/>
            <person name="Honda M."/>
            <person name="Hosokawa S."/>
            <person name="Ichikawa Y."/>
            <person name="Idonuma A."/>
            <person name="Iijima M."/>
            <person name="Ikeda M."/>
            <person name="Ikeno M."/>
            <person name="Ito K."/>
            <person name="Ito S."/>
            <person name="Ito T."/>
            <person name="Ito Y."/>
            <person name="Ito Y."/>
            <person name="Iwabuchi A."/>
            <person name="Kamiya K."/>
            <person name="Karasawa W."/>
            <person name="Kurita K."/>
            <person name="Katagiri S."/>
            <person name="Kikuta A."/>
            <person name="Kobayashi H."/>
            <person name="Kobayashi N."/>
            <person name="Machita K."/>
            <person name="Maehara T."/>
            <person name="Masukawa M."/>
            <person name="Mizubayashi T."/>
            <person name="Mukai Y."/>
            <person name="Nagasaki H."/>
            <person name="Nagata Y."/>
            <person name="Naito S."/>
            <person name="Nakashima M."/>
            <person name="Nakama Y."/>
            <person name="Nakamichi Y."/>
            <person name="Nakamura M."/>
            <person name="Meguro A."/>
            <person name="Negishi M."/>
            <person name="Ohta I."/>
            <person name="Ohta T."/>
            <person name="Okamoto M."/>
            <person name="Ono N."/>
            <person name="Saji S."/>
            <person name="Sakaguchi M."/>
            <person name="Sakai K."/>
            <person name="Shibata M."/>
            <person name="Shimokawa T."/>
            <person name="Song J."/>
            <person name="Takazaki Y."/>
            <person name="Terasawa K."/>
            <person name="Tsugane M."/>
            <person name="Tsuji K."/>
            <person name="Ueda S."/>
            <person name="Waki K."/>
            <person name="Yamagata H."/>
            <person name="Yamamoto M."/>
            <person name="Yamamoto S."/>
            <person name="Yamane H."/>
            <person name="Yoshiki S."/>
            <person name="Yoshihara R."/>
            <person name="Yukawa K."/>
            <person name="Zhong H."/>
            <person name="Yano M."/>
            <person name="Yuan Q."/>
            <person name="Ouyang S."/>
            <person name="Liu J."/>
            <person name="Jones K.M."/>
            <person name="Gansberger K."/>
            <person name="Moffat K."/>
            <person name="Hill J."/>
            <person name="Bera J."/>
            <person name="Fadrosh D."/>
            <person name="Jin S."/>
            <person name="Johri S."/>
            <person name="Kim M."/>
            <person name="Overton L."/>
            <person name="Reardon M."/>
            <person name="Tsitrin T."/>
            <person name="Vuong H."/>
            <person name="Weaver B."/>
            <person name="Ciecko A."/>
            <person name="Tallon L."/>
            <person name="Jackson J."/>
            <person name="Pai G."/>
            <person name="Aken S.V."/>
            <person name="Utterback T."/>
            <person name="Reidmuller S."/>
            <person name="Feldblyum T."/>
            <person name="Hsiao J."/>
            <person name="Zismann V."/>
            <person name="Iobst S."/>
            <person name="de Vazeille A.R."/>
            <person name="Buell C.R."/>
            <person name="Ying K."/>
            <person name="Li Y."/>
            <person name="Lu T."/>
            <person name="Huang Y."/>
            <person name="Zhao Q."/>
            <person name="Feng Q."/>
            <person name="Zhang L."/>
            <person name="Zhu J."/>
            <person name="Weng Q."/>
            <person name="Mu J."/>
            <person name="Lu Y."/>
            <person name="Fan D."/>
            <person name="Liu Y."/>
            <person name="Guan J."/>
            <person name="Zhang Y."/>
            <person name="Yu S."/>
            <person name="Liu X."/>
            <person name="Zhang Y."/>
            <person name="Hong G."/>
            <person name="Han B."/>
            <person name="Choisne N."/>
            <person name="Demange N."/>
            <person name="Orjeda G."/>
            <person name="Samain S."/>
            <person name="Cattolico L."/>
            <person name="Pelletier E."/>
            <person name="Couloux A."/>
            <person name="Segurens B."/>
            <person name="Wincker P."/>
            <person name="D'Hont A."/>
            <person name="Scarpelli C."/>
            <person name="Weissenbach J."/>
            <person name="Salanoubat M."/>
            <person name="Quetier F."/>
            <person name="Yu Y."/>
            <person name="Kim H.R."/>
            <person name="Rambo T."/>
            <person name="Currie J."/>
            <person name="Collura K."/>
            <person name="Luo M."/>
            <person name="Yang T."/>
            <person name="Ammiraju J.S.S."/>
            <person name="Engler F."/>
            <person name="Soderlund C."/>
            <person name="Wing R.A."/>
            <person name="Palmer L.E."/>
            <person name="de la Bastide M."/>
            <person name="Spiegel L."/>
            <person name="Nascimento L."/>
            <person name="Zutavern T."/>
            <person name="O'Shaughnessy A."/>
            <person name="Dike S."/>
            <person name="Dedhia N."/>
            <person name="Preston R."/>
            <person name="Balija V."/>
            <person name="McCombie W.R."/>
            <person name="Chow T."/>
            <person name="Chen H."/>
            <person name="Chung M."/>
            <person name="Chen C."/>
            <person name="Shaw J."/>
            <person name="Wu H."/>
            <person name="Hsiao K."/>
            <person name="Chao Y."/>
            <person name="Chu M."/>
            <person name="Cheng C."/>
            <person name="Hour A."/>
            <person name="Lee P."/>
            <person name="Lin S."/>
            <person name="Lin Y."/>
            <person name="Liou J."/>
            <person name="Liu S."/>
            <person name="Hsing Y."/>
            <person name="Raghuvanshi S."/>
            <person name="Mohanty A."/>
            <person name="Bharti A.K."/>
            <person name="Gaur A."/>
            <person name="Gupta V."/>
            <person name="Kumar D."/>
            <person name="Ravi V."/>
            <person name="Vij S."/>
            <person name="Kapur A."/>
            <person name="Khurana P."/>
            <person name="Khurana P."/>
            <person name="Khurana J.P."/>
            <person name="Tyagi A.K."/>
            <person name="Gaikwad K."/>
            <person name="Singh A."/>
            <person name="Dalal V."/>
            <person name="Srivastava S."/>
            <person name="Dixit A."/>
            <person name="Pal A.K."/>
            <person name="Ghazi I.A."/>
            <person name="Yadav M."/>
            <person name="Pandit A."/>
            <person name="Bhargava A."/>
            <person name="Sureshbabu K."/>
            <person name="Batra K."/>
            <person name="Sharma T.R."/>
            <person name="Mohapatra T."/>
            <person name="Singh N.K."/>
            <person name="Messing J."/>
            <person name="Nelson A.B."/>
            <person name="Fuks G."/>
            <person name="Kavchok S."/>
            <person name="Keizer G."/>
            <person name="Linton E."/>
            <person name="Llaca V."/>
            <person name="Song R."/>
            <person name="Tanyolac B."/>
            <person name="Young S."/>
            <person name="Ho-Il K."/>
            <person name="Hahn J.H."/>
            <person name="Sangsakoo G."/>
            <person name="Vanavichit A."/>
            <person name="de Mattos Luiz.A.T."/>
            <person name="Zimmer P.D."/>
            <person name="Malone G."/>
            <person name="Dellagostin O."/>
            <person name="de Oliveira A.C."/>
            <person name="Bevan M."/>
            <person name="Bancroft I."/>
            <person name="Minx P."/>
            <person name="Cordum H."/>
            <person name="Wilson R."/>
            <person name="Cheng Z."/>
            <person name="Jin W."/>
            <person name="Jiang J."/>
            <person name="Leong S.A."/>
            <person name="Iwama H."/>
            <person name="Gojobori T."/>
            <person name="Itoh T."/>
            <person name="Niimura Y."/>
            <person name="Fujii Y."/>
            <person name="Habara T."/>
            <person name="Sakai H."/>
            <person name="Sato Y."/>
            <person name="Wilson G."/>
            <person name="Kumar K."/>
            <person name="McCouch S."/>
            <person name="Juretic N."/>
            <person name="Hoen D."/>
            <person name="Wright S."/>
            <person name="Bruskiewich R."/>
            <person name="Bureau T."/>
            <person name="Miyao A."/>
            <person name="Hirochika H."/>
            <person name="Nishikawa T."/>
            <person name="Kadowaki K."/>
            <person name="Sugiura M."/>
            <person name="Burr B."/>
            <person name="Sasaki T."/>
        </authorList>
    </citation>
    <scope>NUCLEOTIDE SEQUENCE [LARGE SCALE GENOMIC DNA]</scope>
    <source>
        <strain evidence="13">cv. Nipponbare</strain>
    </source>
</reference>
<evidence type="ECO:0000256" key="5">
    <source>
        <dbReference type="ARBA" id="ARBA00022741"/>
    </source>
</evidence>
<sequence>MCFSLYFSELHCSAARRRGCWVDFDARTSLVNVTMAPLELPKPRTPLLSAAVNLSAVIEDEAYVGFSSSTGVVASRAPLRACLELQDGRASTIAKRIKPAGVACHDRQGSVQRSEDTIADSLDRLFSSFTGDDVGMRSLKRIGRLRLGHWFSYKDMFRATNGFSYERLLGFGGFGRVYKVFPGSNYDPLSSPLPPFPSGGQAAGGQWGHARRQRPAGPRAAAAGRRPAGPRTAAGPQAAGAGGHGAGGRLRKLCFGIVNVVTIKF</sequence>
<reference evidence="12" key="2">
    <citation type="submission" date="2002-03" db="EMBL/GenBank/DDBJ databases">
        <title>Oryza sativa nipponbare(GA3) genomic DNA, chromosome 2, PAC clone:P0475F05.</title>
        <authorList>
            <person name="Sasaki T."/>
            <person name="Matsumoto T."/>
            <person name="Yamamoto K."/>
        </authorList>
    </citation>
    <scope>NUCLEOTIDE SEQUENCE</scope>
</reference>
<accession>Q6H6P3</accession>
<evidence type="ECO:0000256" key="6">
    <source>
        <dbReference type="ARBA" id="ARBA00022840"/>
    </source>
</evidence>
<feature type="region of interest" description="Disordered" evidence="9">
    <location>
        <begin position="192"/>
        <end position="246"/>
    </location>
</feature>
<feature type="compositionally biased region" description="Low complexity" evidence="9">
    <location>
        <begin position="215"/>
        <end position="239"/>
    </location>
</feature>
<dbReference type="InterPro" id="IPR001220">
    <property type="entry name" value="Legume_lectin_dom"/>
</dbReference>
<dbReference type="EMBL" id="AP004879">
    <property type="protein sequence ID" value="BAD25606.1"/>
    <property type="molecule type" value="Genomic_DNA"/>
</dbReference>
<comment type="subcellular location">
    <subcellularLocation>
        <location evidence="1">Membrane</location>
        <topology evidence="1">Single-pass type I membrane protein</topology>
    </subcellularLocation>
</comment>
<dbReference type="AlphaFoldDB" id="Q6H6P3"/>
<evidence type="ECO:0000313" key="11">
    <source>
        <dbReference type="EMBL" id="BAD25423.1"/>
    </source>
</evidence>
<evidence type="ECO:0000256" key="7">
    <source>
        <dbReference type="ARBA" id="ARBA00022989"/>
    </source>
</evidence>
<keyword evidence="12" id="KW-0418">Kinase</keyword>
<evidence type="ECO:0000313" key="13">
    <source>
        <dbReference type="Proteomes" id="UP000000763"/>
    </source>
</evidence>
<dbReference type="InterPro" id="IPR050528">
    <property type="entry name" value="L-type_Lectin-RKs"/>
</dbReference>
<keyword evidence="6" id="KW-0067">ATP-binding</keyword>
<keyword evidence="3" id="KW-0732">Signal</keyword>
<evidence type="ECO:0000256" key="1">
    <source>
        <dbReference type="ARBA" id="ARBA00004479"/>
    </source>
</evidence>
<keyword evidence="12" id="KW-0808">Transferase</keyword>
<dbReference type="InterPro" id="IPR013320">
    <property type="entry name" value="ConA-like_dom_sf"/>
</dbReference>